<dbReference type="Proteomes" id="UP000002051">
    <property type="component" value="Unassembled WGS sequence"/>
</dbReference>
<dbReference type="Gramene" id="rna43664">
    <property type="protein sequence ID" value="RHN48898.1"/>
    <property type="gene ID" value="gene43664"/>
</dbReference>
<reference evidence="13 16" key="2">
    <citation type="journal article" date="2014" name="BMC Genomics">
        <title>An improved genome release (version Mt4.0) for the model legume Medicago truncatula.</title>
        <authorList>
            <person name="Tang H."/>
            <person name="Krishnakumar V."/>
            <person name="Bidwell S."/>
            <person name="Rosen B."/>
            <person name="Chan A."/>
            <person name="Zhou S."/>
            <person name="Gentzbittel L."/>
            <person name="Childs K.L."/>
            <person name="Yandell M."/>
            <person name="Gundlach H."/>
            <person name="Mayer K.F."/>
            <person name="Schwartz D.C."/>
            <person name="Town C.D."/>
        </authorList>
    </citation>
    <scope>GENOME REANNOTATION</scope>
    <source>
        <strain evidence="15 16">cv. Jemalong A17</strain>
    </source>
</reference>
<dbReference type="KEGG" id="mtr:11434778"/>
<dbReference type="OrthoDB" id="153872at2759"/>
<comment type="subcellular location">
    <subcellularLocation>
        <location evidence="1 9">Nucleus</location>
    </subcellularLocation>
</comment>
<comment type="similarity">
    <text evidence="2">Belongs to the CONSTANS family.</text>
</comment>
<reference evidence="14" key="4">
    <citation type="journal article" date="2018" name="Nat. Plants">
        <title>Whole-genome landscape of Medicago truncatula symbiotic genes.</title>
        <authorList>
            <person name="Pecrix Y."/>
            <person name="Gamas P."/>
            <person name="Carrere S."/>
        </authorList>
    </citation>
    <scope>NUCLEOTIDE SEQUENCE</scope>
    <source>
        <tissue evidence="14">Leaves</tissue>
    </source>
</reference>
<dbReference type="GO" id="GO:0006355">
    <property type="term" value="P:regulation of DNA-templated transcription"/>
    <property type="evidence" value="ECO:0007669"/>
    <property type="project" value="UniProtKB-ARBA"/>
</dbReference>
<keyword evidence="7 9" id="KW-0539">Nucleus</keyword>
<dbReference type="PANTHER" id="PTHR31717">
    <property type="entry name" value="ZINC FINGER PROTEIN CONSTANS-LIKE 10"/>
    <property type="match status" value="1"/>
</dbReference>
<dbReference type="GO" id="GO:0005634">
    <property type="term" value="C:nucleus"/>
    <property type="evidence" value="ECO:0007669"/>
    <property type="project" value="UniProtKB-SubCell"/>
</dbReference>
<evidence type="ECO:0000313" key="13">
    <source>
        <dbReference type="EMBL" id="AES82084.1"/>
    </source>
</evidence>
<evidence type="ECO:0000256" key="3">
    <source>
        <dbReference type="ARBA" id="ARBA00022723"/>
    </source>
</evidence>
<evidence type="ECO:0000256" key="10">
    <source>
        <dbReference type="SAM" id="MobiDB-lite"/>
    </source>
</evidence>
<dbReference type="CDD" id="cd19821">
    <property type="entry name" value="Bbox1_BBX-like"/>
    <property type="match status" value="2"/>
</dbReference>
<evidence type="ECO:0000256" key="6">
    <source>
        <dbReference type="ARBA" id="ARBA00022833"/>
    </source>
</evidence>
<evidence type="ECO:0000256" key="7">
    <source>
        <dbReference type="ARBA" id="ARBA00023242"/>
    </source>
</evidence>
<sequence length="372" mass="41581">MGGSPRNPNPNPSHKLVRPCDYCGHSNAVIYCRADSAKLCFSCDREVHSTNQLFSKHTRSLICDSCDDSPATILCSTESSVFCQNCDWENHNLSLSSPHERRSLEGFTGCPSVTELLSILGLQDIGKKSLLLPQESVGDGFVGYEIEGLSDMFVWDAPSFVSLDDLISSSPSSHNYRAMEVPPLPKNRKAACGRHREEILNQLREMTKSEPYDPEEYIPPANLSTSFDCDVKADIVPSNEWLRESSEPMYQVVPVDTSFKAHTEEISVKHSVSSVGEPHTHCNNGGTPSEPLNHCNNGGTPSEYVKSETLSTTSKAVPPPYELASQERDSALLRYKQKKKTRRYDKHIRYESRKVRAESRTRVKGRFAKIDH</sequence>
<dbReference type="SMART" id="SM00336">
    <property type="entry name" value="BBOX"/>
    <property type="match status" value="2"/>
</dbReference>
<dbReference type="PROSITE" id="PS51017">
    <property type="entry name" value="CCT"/>
    <property type="match status" value="1"/>
</dbReference>
<dbReference type="PANTHER" id="PTHR31717:SF58">
    <property type="entry name" value="ZINC FINGER PROTEIN CONSTANS-LIKE 13"/>
    <property type="match status" value="1"/>
</dbReference>
<feature type="domain" description="B box-type" evidence="11">
    <location>
        <begin position="58"/>
        <end position="104"/>
    </location>
</feature>
<keyword evidence="3" id="KW-0479">Metal-binding</keyword>
<organism evidence="13 16">
    <name type="scientific">Medicago truncatula</name>
    <name type="common">Barrel medic</name>
    <name type="synonym">Medicago tribuloides</name>
    <dbReference type="NCBI Taxonomy" id="3880"/>
    <lineage>
        <taxon>Eukaryota</taxon>
        <taxon>Viridiplantae</taxon>
        <taxon>Streptophyta</taxon>
        <taxon>Embryophyta</taxon>
        <taxon>Tracheophyta</taxon>
        <taxon>Spermatophyta</taxon>
        <taxon>Magnoliopsida</taxon>
        <taxon>eudicotyledons</taxon>
        <taxon>Gunneridae</taxon>
        <taxon>Pentapetalae</taxon>
        <taxon>rosids</taxon>
        <taxon>fabids</taxon>
        <taxon>Fabales</taxon>
        <taxon>Fabaceae</taxon>
        <taxon>Papilionoideae</taxon>
        <taxon>50 kb inversion clade</taxon>
        <taxon>NPAAA clade</taxon>
        <taxon>Hologalegina</taxon>
        <taxon>IRL clade</taxon>
        <taxon>Trifolieae</taxon>
        <taxon>Medicago</taxon>
    </lineage>
</organism>
<feature type="domain" description="B box-type" evidence="11">
    <location>
        <begin position="15"/>
        <end position="62"/>
    </location>
</feature>
<dbReference type="EnsemblPlants" id="AES82084">
    <property type="protein sequence ID" value="AES82084"/>
    <property type="gene ID" value="MTR_7g108150"/>
</dbReference>
<dbReference type="GO" id="GO:0008270">
    <property type="term" value="F:zinc ion binding"/>
    <property type="evidence" value="ECO:0007669"/>
    <property type="project" value="UniProtKB-KW"/>
</dbReference>
<evidence type="ECO:0000313" key="16">
    <source>
        <dbReference type="Proteomes" id="UP000002051"/>
    </source>
</evidence>
<keyword evidence="6" id="KW-0862">Zinc</keyword>
<dbReference type="InterPro" id="IPR000315">
    <property type="entry name" value="Znf_B-box"/>
</dbReference>
<dbReference type="PaxDb" id="3880-AES82084"/>
<evidence type="ECO:0000256" key="1">
    <source>
        <dbReference type="ARBA" id="ARBA00004123"/>
    </source>
</evidence>
<dbReference type="Pfam" id="PF06203">
    <property type="entry name" value="CCT"/>
    <property type="match status" value="1"/>
</dbReference>
<keyword evidence="4" id="KW-0677">Repeat</keyword>
<evidence type="ECO:0000259" key="11">
    <source>
        <dbReference type="PROSITE" id="PS50119"/>
    </source>
</evidence>
<protein>
    <submittedName>
        <fullName evidence="14">Putative transcription factor C2C2-CO-like family</fullName>
    </submittedName>
    <submittedName>
        <fullName evidence="13">Zinc finger constans-like protein</fullName>
    </submittedName>
</protein>
<name>G7KQZ2_MEDTR</name>
<gene>
    <name evidence="15" type="primary">11434778</name>
    <name evidence="13" type="ordered locus">MTR_7g108150</name>
    <name evidence="14" type="ORF">MtrunA17_Chr7g0268691</name>
</gene>
<evidence type="ECO:0000256" key="5">
    <source>
        <dbReference type="ARBA" id="ARBA00022771"/>
    </source>
</evidence>
<reference evidence="15" key="3">
    <citation type="submission" date="2015-04" db="UniProtKB">
        <authorList>
            <consortium name="EnsemblPlants"/>
        </authorList>
    </citation>
    <scope>IDENTIFICATION</scope>
    <source>
        <strain evidence="15">cv. Jemalong A17</strain>
    </source>
</reference>
<dbReference type="EMBL" id="CM001223">
    <property type="protein sequence ID" value="AES82084.1"/>
    <property type="molecule type" value="Genomic_DNA"/>
</dbReference>
<evidence type="ECO:0000256" key="2">
    <source>
        <dbReference type="ARBA" id="ARBA00010024"/>
    </source>
</evidence>
<dbReference type="PROSITE" id="PS50119">
    <property type="entry name" value="ZF_BBOX"/>
    <property type="match status" value="2"/>
</dbReference>
<dbReference type="Pfam" id="PF00643">
    <property type="entry name" value="zf-B_box"/>
    <property type="match status" value="1"/>
</dbReference>
<feature type="region of interest" description="Disordered" evidence="10">
    <location>
        <begin position="270"/>
        <end position="320"/>
    </location>
</feature>
<evidence type="ECO:0000313" key="14">
    <source>
        <dbReference type="EMBL" id="RHN48898.1"/>
    </source>
</evidence>
<dbReference type="EMBL" id="PSQE01000007">
    <property type="protein sequence ID" value="RHN48898.1"/>
    <property type="molecule type" value="Genomic_DNA"/>
</dbReference>
<reference evidence="13 16" key="1">
    <citation type="journal article" date="2011" name="Nature">
        <title>The Medicago genome provides insight into the evolution of rhizobial symbioses.</title>
        <authorList>
            <person name="Young N.D."/>
            <person name="Debelle F."/>
            <person name="Oldroyd G.E."/>
            <person name="Geurts R."/>
            <person name="Cannon S.B."/>
            <person name="Udvardi M.K."/>
            <person name="Benedito V.A."/>
            <person name="Mayer K.F."/>
            <person name="Gouzy J."/>
            <person name="Schoof H."/>
            <person name="Van de Peer Y."/>
            <person name="Proost S."/>
            <person name="Cook D.R."/>
            <person name="Meyers B.C."/>
            <person name="Spannagl M."/>
            <person name="Cheung F."/>
            <person name="De Mita S."/>
            <person name="Krishnakumar V."/>
            <person name="Gundlach H."/>
            <person name="Zhou S."/>
            <person name="Mudge J."/>
            <person name="Bharti A.K."/>
            <person name="Murray J.D."/>
            <person name="Naoumkina M.A."/>
            <person name="Rosen B."/>
            <person name="Silverstein K.A."/>
            <person name="Tang H."/>
            <person name="Rombauts S."/>
            <person name="Zhao P.X."/>
            <person name="Zhou P."/>
            <person name="Barbe V."/>
            <person name="Bardou P."/>
            <person name="Bechner M."/>
            <person name="Bellec A."/>
            <person name="Berger A."/>
            <person name="Berges H."/>
            <person name="Bidwell S."/>
            <person name="Bisseling T."/>
            <person name="Choisne N."/>
            <person name="Couloux A."/>
            <person name="Denny R."/>
            <person name="Deshpande S."/>
            <person name="Dai X."/>
            <person name="Doyle J.J."/>
            <person name="Dudez A.M."/>
            <person name="Farmer A.D."/>
            <person name="Fouteau S."/>
            <person name="Franken C."/>
            <person name="Gibelin C."/>
            <person name="Gish J."/>
            <person name="Goldstein S."/>
            <person name="Gonzalez A.J."/>
            <person name="Green P.J."/>
            <person name="Hallab A."/>
            <person name="Hartog M."/>
            <person name="Hua A."/>
            <person name="Humphray S.J."/>
            <person name="Jeong D.H."/>
            <person name="Jing Y."/>
            <person name="Jocker A."/>
            <person name="Kenton S.M."/>
            <person name="Kim D.J."/>
            <person name="Klee K."/>
            <person name="Lai H."/>
            <person name="Lang C."/>
            <person name="Lin S."/>
            <person name="Macmil S.L."/>
            <person name="Magdelenat G."/>
            <person name="Matthews L."/>
            <person name="McCorrison J."/>
            <person name="Monaghan E.L."/>
            <person name="Mun J.H."/>
            <person name="Najar F.Z."/>
            <person name="Nicholson C."/>
            <person name="Noirot C."/>
            <person name="O'Bleness M."/>
            <person name="Paule C.R."/>
            <person name="Poulain J."/>
            <person name="Prion F."/>
            <person name="Qin B."/>
            <person name="Qu C."/>
            <person name="Retzel E.F."/>
            <person name="Riddle C."/>
            <person name="Sallet E."/>
            <person name="Samain S."/>
            <person name="Samson N."/>
            <person name="Sanders I."/>
            <person name="Saurat O."/>
            <person name="Scarpelli C."/>
            <person name="Schiex T."/>
            <person name="Segurens B."/>
            <person name="Severin A.J."/>
            <person name="Sherrier D.J."/>
            <person name="Shi R."/>
            <person name="Sims S."/>
            <person name="Singer S.R."/>
            <person name="Sinharoy S."/>
            <person name="Sterck L."/>
            <person name="Viollet A."/>
            <person name="Wang B.B."/>
            <person name="Wang K."/>
            <person name="Wang M."/>
            <person name="Wang X."/>
            <person name="Warfsmann J."/>
            <person name="Weissenbach J."/>
            <person name="White D.D."/>
            <person name="White J.D."/>
            <person name="Wiley G.B."/>
            <person name="Wincker P."/>
            <person name="Xing Y."/>
            <person name="Yang L."/>
            <person name="Yao Z."/>
            <person name="Ying F."/>
            <person name="Zhai J."/>
            <person name="Zhou L."/>
            <person name="Zuber A."/>
            <person name="Denarie J."/>
            <person name="Dixon R.A."/>
            <person name="May G.D."/>
            <person name="Schwartz D.C."/>
            <person name="Rogers J."/>
            <person name="Quetier F."/>
            <person name="Town C.D."/>
            <person name="Roe B.A."/>
        </authorList>
    </citation>
    <scope>NUCLEOTIDE SEQUENCE [LARGE SCALE GENOMIC DNA]</scope>
    <source>
        <strain evidence="13">A17</strain>
        <strain evidence="15 16">cv. Jemalong A17</strain>
    </source>
</reference>
<dbReference type="OMA" id="TPCHGFQ"/>
<dbReference type="AlphaFoldDB" id="G7KQZ2"/>
<keyword evidence="5 8" id="KW-0863">Zinc-finger</keyword>
<dbReference type="eggNOG" id="ENOG502QVV7">
    <property type="taxonomic scope" value="Eukaryota"/>
</dbReference>
<dbReference type="InterPro" id="IPR010402">
    <property type="entry name" value="CCT_domain"/>
</dbReference>
<evidence type="ECO:0000256" key="4">
    <source>
        <dbReference type="ARBA" id="ARBA00022737"/>
    </source>
</evidence>
<evidence type="ECO:0000256" key="8">
    <source>
        <dbReference type="PROSITE-ProRule" id="PRU00024"/>
    </source>
</evidence>
<proteinExistence type="inferred from homology"/>
<evidence type="ECO:0000259" key="12">
    <source>
        <dbReference type="PROSITE" id="PS51017"/>
    </source>
</evidence>
<evidence type="ECO:0000313" key="15">
    <source>
        <dbReference type="EnsemblPlants" id="AES82084"/>
    </source>
</evidence>
<evidence type="ECO:0000256" key="9">
    <source>
        <dbReference type="PROSITE-ProRule" id="PRU00357"/>
    </source>
</evidence>
<keyword evidence="16" id="KW-1185">Reference proteome</keyword>
<feature type="domain" description="CCT" evidence="12">
    <location>
        <begin position="328"/>
        <end position="370"/>
    </location>
</feature>
<dbReference type="Proteomes" id="UP000265566">
    <property type="component" value="Chromosome 7"/>
</dbReference>
<accession>G7KQZ2</accession>
<dbReference type="HOGENOM" id="CLU_028225_0_1_1"/>
<dbReference type="InterPro" id="IPR049808">
    <property type="entry name" value="CONSTANS-like_Bbox1"/>
</dbReference>